<dbReference type="Gene3D" id="3.40.50.620">
    <property type="entry name" value="HUPs"/>
    <property type="match status" value="1"/>
</dbReference>
<accession>A0A022VR58</accession>
<reference evidence="8" key="1">
    <citation type="submission" date="2014-02" db="EMBL/GenBank/DDBJ databases">
        <title>The Genome Sequence of Trichophyton rubrum (morphotype fischeri) CBS 288.86.</title>
        <authorList>
            <consortium name="The Broad Institute Genomics Platform"/>
            <person name="Cuomo C.A."/>
            <person name="White T.C."/>
            <person name="Graser Y."/>
            <person name="Martinez-Rossi N."/>
            <person name="Heitman J."/>
            <person name="Young S.K."/>
            <person name="Zeng Q."/>
            <person name="Gargeya S."/>
            <person name="Abouelleil A."/>
            <person name="Alvarado L."/>
            <person name="Chapman S.B."/>
            <person name="Gainer-Dewar J."/>
            <person name="Goldberg J."/>
            <person name="Griggs A."/>
            <person name="Gujja S."/>
            <person name="Hansen M."/>
            <person name="Howarth C."/>
            <person name="Imamovic A."/>
            <person name="Larimer J."/>
            <person name="Martinez D."/>
            <person name="Murphy C."/>
            <person name="Pearson M.D."/>
            <person name="Persinoti G."/>
            <person name="Poon T."/>
            <person name="Priest M."/>
            <person name="Roberts A.D."/>
            <person name="Saif S."/>
            <person name="Shea T.D."/>
            <person name="Sykes S.N."/>
            <person name="Wortman J."/>
            <person name="Nusbaum C."/>
            <person name="Birren B."/>
        </authorList>
    </citation>
    <scope>NUCLEOTIDE SEQUENCE [LARGE SCALE GENOMIC DNA]</scope>
    <source>
        <strain evidence="8">CBS 288.86</strain>
    </source>
</reference>
<evidence type="ECO:0000256" key="1">
    <source>
        <dbReference type="ARBA" id="ARBA00001947"/>
    </source>
</evidence>
<dbReference type="Pfam" id="PF01406">
    <property type="entry name" value="tRNA-synt_1e"/>
    <property type="match status" value="1"/>
</dbReference>
<dbReference type="PANTHER" id="PTHR10890:SF3">
    <property type="entry name" value="CYSTEINE--TRNA LIGASE, CYTOPLASMIC"/>
    <property type="match status" value="1"/>
</dbReference>
<dbReference type="GO" id="GO:0006423">
    <property type="term" value="P:cysteinyl-tRNA aminoacylation"/>
    <property type="evidence" value="ECO:0007669"/>
    <property type="project" value="TreeGrafter"/>
</dbReference>
<keyword evidence="4" id="KW-0547">Nucleotide-binding</keyword>
<dbReference type="GO" id="GO:0005737">
    <property type="term" value="C:cytoplasm"/>
    <property type="evidence" value="ECO:0007669"/>
    <property type="project" value="TreeGrafter"/>
</dbReference>
<evidence type="ECO:0000313" key="8">
    <source>
        <dbReference type="EMBL" id="EZF48424.1"/>
    </source>
</evidence>
<evidence type="ECO:0000259" key="7">
    <source>
        <dbReference type="Pfam" id="PF01406"/>
    </source>
</evidence>
<dbReference type="EMBL" id="KK207928">
    <property type="protein sequence ID" value="EZF48424.1"/>
    <property type="molecule type" value="Genomic_DNA"/>
</dbReference>
<keyword evidence="5" id="KW-0862">Zinc</keyword>
<gene>
    <name evidence="8" type="ORF">H103_07907</name>
</gene>
<dbReference type="PANTHER" id="PTHR10890">
    <property type="entry name" value="CYSTEINYL-TRNA SYNTHETASE"/>
    <property type="match status" value="1"/>
</dbReference>
<dbReference type="SUPFAM" id="SSF47323">
    <property type="entry name" value="Anticodon-binding domain of a subclass of class I aminoacyl-tRNA synthetases"/>
    <property type="match status" value="1"/>
</dbReference>
<evidence type="ECO:0000256" key="5">
    <source>
        <dbReference type="ARBA" id="ARBA00022833"/>
    </source>
</evidence>
<dbReference type="HOGENOM" id="CLU_604368_0_0_1"/>
<dbReference type="PRINTS" id="PR00983">
    <property type="entry name" value="TRNASYNTHCYS"/>
</dbReference>
<evidence type="ECO:0000256" key="3">
    <source>
        <dbReference type="ARBA" id="ARBA00022723"/>
    </source>
</evidence>
<keyword evidence="6" id="KW-0067">ATP-binding</keyword>
<protein>
    <recommendedName>
        <fullName evidence="7">tRNA synthetases class I catalytic domain-containing protein</fullName>
    </recommendedName>
</protein>
<dbReference type="InterPro" id="IPR009080">
    <property type="entry name" value="tRNAsynth_Ia_anticodon-bd"/>
</dbReference>
<feature type="domain" description="tRNA synthetases class I catalytic" evidence="7">
    <location>
        <begin position="56"/>
        <end position="234"/>
    </location>
</feature>
<dbReference type="GO" id="GO:0004817">
    <property type="term" value="F:cysteine-tRNA ligase activity"/>
    <property type="evidence" value="ECO:0007669"/>
    <property type="project" value="TreeGrafter"/>
</dbReference>
<name>A0A022VR58_TRIRU</name>
<dbReference type="InterPro" id="IPR024909">
    <property type="entry name" value="Cys-tRNA/MSH_ligase"/>
</dbReference>
<comment type="cofactor">
    <cofactor evidence="1">
        <name>Zn(2+)</name>
        <dbReference type="ChEBI" id="CHEBI:29105"/>
    </cofactor>
</comment>
<dbReference type="GO" id="GO:0005524">
    <property type="term" value="F:ATP binding"/>
    <property type="evidence" value="ECO:0007669"/>
    <property type="project" value="UniProtKB-KW"/>
</dbReference>
<evidence type="ECO:0000256" key="2">
    <source>
        <dbReference type="ARBA" id="ARBA00022598"/>
    </source>
</evidence>
<evidence type="ECO:0000256" key="6">
    <source>
        <dbReference type="ARBA" id="ARBA00022840"/>
    </source>
</evidence>
<keyword evidence="3" id="KW-0479">Metal-binding</keyword>
<dbReference type="InterPro" id="IPR032678">
    <property type="entry name" value="tRNA-synt_1_cat_dom"/>
</dbReference>
<dbReference type="SUPFAM" id="SSF52374">
    <property type="entry name" value="Nucleotidylyl transferase"/>
    <property type="match status" value="1"/>
</dbReference>
<evidence type="ECO:0000256" key="4">
    <source>
        <dbReference type="ARBA" id="ARBA00022741"/>
    </source>
</evidence>
<dbReference type="Proteomes" id="UP000023758">
    <property type="component" value="Unassembled WGS sequence"/>
</dbReference>
<proteinExistence type="predicted"/>
<dbReference type="GO" id="GO:0046872">
    <property type="term" value="F:metal ion binding"/>
    <property type="evidence" value="ECO:0007669"/>
    <property type="project" value="UniProtKB-KW"/>
</dbReference>
<keyword evidence="2" id="KW-0436">Ligase</keyword>
<dbReference type="OrthoDB" id="4188808at2759"/>
<organism evidence="8">
    <name type="scientific">Trichophyton rubrum CBS 288.86</name>
    <dbReference type="NCBI Taxonomy" id="1215330"/>
    <lineage>
        <taxon>Eukaryota</taxon>
        <taxon>Fungi</taxon>
        <taxon>Dikarya</taxon>
        <taxon>Ascomycota</taxon>
        <taxon>Pezizomycotina</taxon>
        <taxon>Eurotiomycetes</taxon>
        <taxon>Eurotiomycetidae</taxon>
        <taxon>Onygenales</taxon>
        <taxon>Arthrodermataceae</taxon>
        <taxon>Trichophyton</taxon>
    </lineage>
</organism>
<dbReference type="InterPro" id="IPR014729">
    <property type="entry name" value="Rossmann-like_a/b/a_fold"/>
</dbReference>
<dbReference type="AlphaFoldDB" id="A0A022VR58"/>
<sequence>MSSKTSEPELSFETMSTKSFIPGGRLNSSEILYEACEDVFLVYLDFVGGSSISSSDYSLFRTLTRNFETRFLEDMWCLNVLDPDELTRVTSYIPEIIQFIEKIIDNGFAYSTLDGSIYFNIDKFENAGNHYAKLEPWNRHNKHLQRDGEGSLSKNTTAKASKNDFALWEASRPGEPSWPSPWGNGRPGWHIECSAMASAKLGSQIDIHSGGIDLAFPHHDNELPQNMVNVARSWEAKLDNFFLKARNIVVLKKTILEEQSHNDYSLTRQLISAQEKVFNALCSSFDTPAAMNAISELEGARWVTSMMNIFGLNGHASPHNPDIGWAGIDVPEYSKPYLNTLSALRDVVRRLAKSKAHITSQTLGSIINTIGSSADLGHSMLDLALPYVEVLRKFKDQIASLNIGTTEVDPNQLLRYCDRIRDVDVFDLGIYLEDQDSGCAIIRPVTSDLIKTN</sequence>